<feature type="region of interest" description="Disordered" evidence="1">
    <location>
        <begin position="24"/>
        <end position="92"/>
    </location>
</feature>
<proteinExistence type="predicted"/>
<reference evidence="3" key="1">
    <citation type="submission" date="2016-06" db="EMBL/GenBank/DDBJ databases">
        <title>Parallel loss of symbiosis genes in relatives of nitrogen-fixing non-legume Parasponia.</title>
        <authorList>
            <person name="Van Velzen R."/>
            <person name="Holmer R."/>
            <person name="Bu F."/>
            <person name="Rutten L."/>
            <person name="Van Zeijl A."/>
            <person name="Liu W."/>
            <person name="Santuari L."/>
            <person name="Cao Q."/>
            <person name="Sharma T."/>
            <person name="Shen D."/>
            <person name="Roswanjaya Y."/>
            <person name="Wardhani T."/>
            <person name="Kalhor M.S."/>
            <person name="Jansen J."/>
            <person name="Van den Hoogen J."/>
            <person name="Gungor B."/>
            <person name="Hartog M."/>
            <person name="Hontelez J."/>
            <person name="Verver J."/>
            <person name="Yang W.-C."/>
            <person name="Schijlen E."/>
            <person name="Repin R."/>
            <person name="Schilthuizen M."/>
            <person name="Schranz E."/>
            <person name="Heidstra R."/>
            <person name="Miyata K."/>
            <person name="Fedorova E."/>
            <person name="Kohlen W."/>
            <person name="Bisseling T."/>
            <person name="Smit S."/>
            <person name="Geurts R."/>
        </authorList>
    </citation>
    <scope>NUCLEOTIDE SEQUENCE [LARGE SCALE GENOMIC DNA]</scope>
    <source>
        <strain evidence="3">cv. WU1-14</strain>
    </source>
</reference>
<organism evidence="2 3">
    <name type="scientific">Parasponia andersonii</name>
    <name type="common">Sponia andersonii</name>
    <dbReference type="NCBI Taxonomy" id="3476"/>
    <lineage>
        <taxon>Eukaryota</taxon>
        <taxon>Viridiplantae</taxon>
        <taxon>Streptophyta</taxon>
        <taxon>Embryophyta</taxon>
        <taxon>Tracheophyta</taxon>
        <taxon>Spermatophyta</taxon>
        <taxon>Magnoliopsida</taxon>
        <taxon>eudicotyledons</taxon>
        <taxon>Gunneridae</taxon>
        <taxon>Pentapetalae</taxon>
        <taxon>rosids</taxon>
        <taxon>fabids</taxon>
        <taxon>Rosales</taxon>
        <taxon>Cannabaceae</taxon>
        <taxon>Parasponia</taxon>
    </lineage>
</organism>
<sequence>MNFEPLLHPRVLVNLLHQCRFPQPAHSHHRNDLSSGIIPHEPLDHPPLGLPDPDQVRFLEQKRVPLTPQSPPDQTAAGARANSSDGVSPAALRYAPDSGLDSLYLRRDSVAGSQILDEAEEVPEPRVEGTAAASRGESEVELVEGVFDVVGDVSDLLDPDLEVGVILFHGVGDS</sequence>
<comment type="caution">
    <text evidence="2">The sequence shown here is derived from an EMBL/GenBank/DDBJ whole genome shotgun (WGS) entry which is preliminary data.</text>
</comment>
<dbReference type="OrthoDB" id="10361227at2759"/>
<evidence type="ECO:0000313" key="2">
    <source>
        <dbReference type="EMBL" id="PON63355.1"/>
    </source>
</evidence>
<evidence type="ECO:0000313" key="3">
    <source>
        <dbReference type="Proteomes" id="UP000237105"/>
    </source>
</evidence>
<accession>A0A2P5CQP9</accession>
<name>A0A2P5CQP9_PARAD</name>
<gene>
    <name evidence="2" type="ORF">PanWU01x14_132650</name>
</gene>
<dbReference type="AlphaFoldDB" id="A0A2P5CQP9"/>
<keyword evidence="3" id="KW-1185">Reference proteome</keyword>
<dbReference type="EMBL" id="JXTB01000105">
    <property type="protein sequence ID" value="PON63355.1"/>
    <property type="molecule type" value="Genomic_DNA"/>
</dbReference>
<feature type="compositionally biased region" description="Basic and acidic residues" evidence="1">
    <location>
        <begin position="54"/>
        <end position="63"/>
    </location>
</feature>
<dbReference type="Proteomes" id="UP000237105">
    <property type="component" value="Unassembled WGS sequence"/>
</dbReference>
<protein>
    <submittedName>
        <fullName evidence="2">Uncharacterized protein</fullName>
    </submittedName>
</protein>
<evidence type="ECO:0000256" key="1">
    <source>
        <dbReference type="SAM" id="MobiDB-lite"/>
    </source>
</evidence>